<dbReference type="EMBL" id="CM038913">
    <property type="protein sequence ID" value="KAH9556649.1"/>
    <property type="molecule type" value="Genomic_DNA"/>
</dbReference>
<accession>A0ACB8HK90</accession>
<sequence length="1251" mass="137153">MQERVIGIQMQDDVDVRWFGEEGRGGSRVVGWKLPPPSSSLPDECQSLLPMNPSSPFPSAIPSPGVIGEPSNRHHGSESKGQLLLQLLQRGGGGGGGGRESISNGERTAAGAGEKERLPPQDYPHVIGSDDLSRWQLQDPAVAALGCSQIFQQAAPSAAAAGDASSQLSEPNQLFMSSQFGGGGGGGWAPQQQQQHQHHFFPPSFDPRGYASQHPQLLHQHQQQLSPPMFPRYPLPLQAVEGHQRMMESQMLDPPRQLDSPWLPPPQLRQSATDSMMNLRAWGSLIPTNAPKTPLPPPPPQAPEPVPPPQQFYGNGAELLQLLLGQAPQNPAAQNSPTKSASIVDTGHGTELMLNASTVVLPGGMQNQKPAGTIVHGPIGPPPKRTESLHSTRTPSSPKDLLGRFWVVPPNAGSPPDNSLPTSKLNLAPNWEDPVRNSIHAGTSSKESMNHAFEVLQPQQQQQQQQHPQRNFEFSGDKMRSGKSNLMGLLGDPAIEFPSEFDFVSPGAKGFQESLKSHEVGREGVPPGGGFPDGSTPIGSGLKMQTSRPSDDRGHYQRHQLSNILATGRVGEEDLNQSGSVSPVSTGETSAVVSAGESLRFPAMESEKGACLLRNGGRVAGRCNGSGRGEIGRKAGQIPGGQWVAVNENQRERDGETVGGMTGCHGESMEFTALVGRADLLILSRQVVANSLANKPSQNSPPPGKEDSSTATRELVAGGKLREDLKRRRGIQEWRMKQPSSQQSSPSPTKQFSSPESIASATKPCESEDEVQSAGVLPLALQVDHPGLPSRAARHLTYRSAMEEPKKKQSVQQQQEGVDNGYSIDDAQENGLQPLEEGLAKEHEEGLIQDFSGGLSLVEDSDPSSVTPSRHAIQSSHAIKEEMWSEGRRNHARDTRQVGRPHQQRDPESILLRGDMRYRPDLETFTPQLLAIHKGLIPSQEEKKKQRQFLAHLDSLVCSGWPGAKLFLYGSCANDFGVCNSDIDVCLAVDDENFTKAQLVVKMAEILRSDNMQNVQALTHARVPIVKFTDPVTRISCDICVNNMLAVVNSKLLHDYSQVDPRLRQLAFLVKHWAKCRQVNETYRGTLSSYAYVLMCIHFLQQRKPAILPCLQEMQPTYEVAVGKIKCAYFDQVDKLKGFGERNKELVGTLLMGFFDYWAFHHDYNRSVISVRTGGFLSKEEKDWTRRIGNERHLICIEDPFEVTHDLGRVVDRHSIRVLRDEFNRAAKILRQDPNPCTSLFEPFIRERFSS</sequence>
<proteinExistence type="predicted"/>
<name>A0ACB8HK90_9BRYO</name>
<evidence type="ECO:0000313" key="2">
    <source>
        <dbReference type="Proteomes" id="UP000828922"/>
    </source>
</evidence>
<protein>
    <submittedName>
        <fullName evidence="1">Uncharacterized protein</fullName>
    </submittedName>
</protein>
<keyword evidence="2" id="KW-1185">Reference proteome</keyword>
<reference evidence="2" key="1">
    <citation type="journal article" date="2022" name="New Phytol.">
        <title>Phylogenomic structure and speciation in an emerging model: the Sphagnum magellanicum complex (Bryophyta).</title>
        <authorList>
            <person name="Shaw A.J."/>
            <person name="Piatkowski B."/>
            <person name="Duffy A.M."/>
            <person name="Aguero B."/>
            <person name="Imwattana K."/>
            <person name="Nieto-Lugilde M."/>
            <person name="Healey A."/>
            <person name="Weston D.J."/>
            <person name="Patel M.N."/>
            <person name="Schmutz J."/>
            <person name="Grimwood J."/>
            <person name="Yavitt J.B."/>
            <person name="Hassel K."/>
            <person name="Stenoien H.K."/>
            <person name="Flatberg K.I."/>
            <person name="Bickford C.P."/>
            <person name="Hicks K.A."/>
        </authorList>
    </citation>
    <scope>NUCLEOTIDE SEQUENCE [LARGE SCALE GENOMIC DNA]</scope>
</reference>
<comment type="caution">
    <text evidence="1">The sequence shown here is derived from an EMBL/GenBank/DDBJ whole genome shotgun (WGS) entry which is preliminary data.</text>
</comment>
<gene>
    <name evidence="1" type="ORF">CY35_07G040800</name>
</gene>
<dbReference type="Proteomes" id="UP000828922">
    <property type="component" value="Linkage Group LG07"/>
</dbReference>
<organism evidence="1 2">
    <name type="scientific">Sphagnum magellanicum</name>
    <dbReference type="NCBI Taxonomy" id="128215"/>
    <lineage>
        <taxon>Eukaryota</taxon>
        <taxon>Viridiplantae</taxon>
        <taxon>Streptophyta</taxon>
        <taxon>Embryophyta</taxon>
        <taxon>Bryophyta</taxon>
        <taxon>Sphagnophytina</taxon>
        <taxon>Sphagnopsida</taxon>
        <taxon>Sphagnales</taxon>
        <taxon>Sphagnaceae</taxon>
        <taxon>Sphagnum</taxon>
    </lineage>
</organism>
<evidence type="ECO:0000313" key="1">
    <source>
        <dbReference type="EMBL" id="KAH9556649.1"/>
    </source>
</evidence>